<dbReference type="SUPFAM" id="SSF53756">
    <property type="entry name" value="UDP-Glycosyltransferase/glycogen phosphorylase"/>
    <property type="match status" value="1"/>
</dbReference>
<dbReference type="InterPro" id="IPR028098">
    <property type="entry name" value="Glyco_trans_4-like_N"/>
</dbReference>
<reference evidence="3 4" key="1">
    <citation type="submission" date="2024-01" db="EMBL/GenBank/DDBJ databases">
        <title>Active colonisers of the gastrointestinal tract of Atlantic salmon farmed in a warm water region.</title>
        <authorList>
            <person name="Bowman J.P."/>
        </authorList>
    </citation>
    <scope>NUCLEOTIDE SEQUENCE [LARGE SCALE GENOMIC DNA]</scope>
    <source>
        <strain evidence="3 4">S4MW1</strain>
    </source>
</reference>
<dbReference type="InterPro" id="IPR001296">
    <property type="entry name" value="Glyco_trans_1"/>
</dbReference>
<dbReference type="PANTHER" id="PTHR12526">
    <property type="entry name" value="GLYCOSYLTRANSFERASE"/>
    <property type="match status" value="1"/>
</dbReference>
<feature type="domain" description="Glycosyltransferase subfamily 4-like N-terminal" evidence="2">
    <location>
        <begin position="21"/>
        <end position="167"/>
    </location>
</feature>
<evidence type="ECO:0000259" key="1">
    <source>
        <dbReference type="Pfam" id="PF00534"/>
    </source>
</evidence>
<dbReference type="Pfam" id="PF00534">
    <property type="entry name" value="Glycos_transf_1"/>
    <property type="match status" value="1"/>
</dbReference>
<dbReference type="CDD" id="cd03801">
    <property type="entry name" value="GT4_PimA-like"/>
    <property type="match status" value="1"/>
</dbReference>
<comment type="caution">
    <text evidence="3">The sequence shown here is derived from an EMBL/GenBank/DDBJ whole genome shotgun (WGS) entry which is preliminary data.</text>
</comment>
<keyword evidence="3" id="KW-0808">Transferase</keyword>
<keyword evidence="3" id="KW-0328">Glycosyltransferase</keyword>
<dbReference type="EMBL" id="JAYXUD010000008">
    <property type="protein sequence ID" value="MEC6899268.1"/>
    <property type="molecule type" value="Genomic_DNA"/>
</dbReference>
<keyword evidence="4" id="KW-1185">Reference proteome</keyword>
<protein>
    <submittedName>
        <fullName evidence="3">Glycosyltransferase family 4 protein</fullName>
        <ecNumber evidence="3">2.4.-.-</ecNumber>
    </submittedName>
</protein>
<dbReference type="Pfam" id="PF13439">
    <property type="entry name" value="Glyco_transf_4"/>
    <property type="match status" value="1"/>
</dbReference>
<gene>
    <name evidence="3" type="ORF">VXS00_11510</name>
</gene>
<name>A0ABU6LKT1_9GAMM</name>
<dbReference type="Proteomes" id="UP001339429">
    <property type="component" value="Unassembled WGS sequence"/>
</dbReference>
<accession>A0ABU6LKT1</accession>
<dbReference type="GO" id="GO:0016757">
    <property type="term" value="F:glycosyltransferase activity"/>
    <property type="evidence" value="ECO:0007669"/>
    <property type="project" value="UniProtKB-KW"/>
</dbReference>
<organism evidence="3 4">
    <name type="scientific">Photobacterium piscicola</name>
    <dbReference type="NCBI Taxonomy" id="1378299"/>
    <lineage>
        <taxon>Bacteria</taxon>
        <taxon>Pseudomonadati</taxon>
        <taxon>Pseudomonadota</taxon>
        <taxon>Gammaproteobacteria</taxon>
        <taxon>Vibrionales</taxon>
        <taxon>Vibrionaceae</taxon>
        <taxon>Photobacterium</taxon>
    </lineage>
</organism>
<proteinExistence type="predicted"/>
<sequence>MKIMVFSSYMDAWNSVRPEAEMIIAMAQQGHQVTVVTQGNADYVARFHEQGIKVIDGYPTKKICCDTIKLLRHELKQNQYDIVYATNSRTIPNAAFACIGFPATKLVTYRGTVGGLYRHDPSAYLTHLHPRVNGISCVADKVREDVVKQVWFNKNNVVAIHKGHNLSWYQTQAADLSALNIAADDFVIICVANARPSKGVHVLLEAMQYLVKEPNIHLLLAGRGIDTTTNQQLAQQALYPNNIHFLGYRTDVPELMAAANVQIQPSVSGEGLPKTVIEAMAMAVPSIVTTTGGNAEIVEDGISGFVVETHNAHAIADKINYLYHHHNEAKAMGLKAQNYIATTLSVDNTAKQHLAFFKRLLAQE</sequence>
<dbReference type="RefSeq" id="WP_327768251.1">
    <property type="nucleotide sequence ID" value="NZ_CP175534.1"/>
</dbReference>
<dbReference type="EC" id="2.4.-.-" evidence="3"/>
<dbReference type="Gene3D" id="3.40.50.2000">
    <property type="entry name" value="Glycogen Phosphorylase B"/>
    <property type="match status" value="2"/>
</dbReference>
<evidence type="ECO:0000313" key="4">
    <source>
        <dbReference type="Proteomes" id="UP001339429"/>
    </source>
</evidence>
<feature type="domain" description="Glycosyl transferase family 1" evidence="1">
    <location>
        <begin position="178"/>
        <end position="337"/>
    </location>
</feature>
<evidence type="ECO:0000313" key="3">
    <source>
        <dbReference type="EMBL" id="MEC6899268.1"/>
    </source>
</evidence>
<evidence type="ECO:0000259" key="2">
    <source>
        <dbReference type="Pfam" id="PF13439"/>
    </source>
</evidence>